<evidence type="ECO:0000256" key="1">
    <source>
        <dbReference type="SAM" id="MobiDB-lite"/>
    </source>
</evidence>
<reference evidence="2" key="2">
    <citation type="submission" date="2013-10" db="EMBL/GenBank/DDBJ databases">
        <authorList>
            <person name="Aslett M."/>
        </authorList>
    </citation>
    <scope>NUCLEOTIDE SEQUENCE [LARGE SCALE GENOMIC DNA]</scope>
    <source>
        <strain evidence="2">Houghton</strain>
    </source>
</reference>
<keyword evidence="3" id="KW-1185">Reference proteome</keyword>
<dbReference type="EMBL" id="HG724454">
    <property type="protein sequence ID" value="CDJ67433.1"/>
    <property type="molecule type" value="Genomic_DNA"/>
</dbReference>
<feature type="region of interest" description="Disordered" evidence="1">
    <location>
        <begin position="67"/>
        <end position="94"/>
    </location>
</feature>
<name>U6MWP5_9EIME</name>
<feature type="compositionally biased region" description="Basic and acidic residues" evidence="1">
    <location>
        <begin position="77"/>
        <end position="94"/>
    </location>
</feature>
<dbReference type="AlphaFoldDB" id="U6MWP5"/>
<dbReference type="Proteomes" id="UP000030754">
    <property type="component" value="Unassembled WGS sequence"/>
</dbReference>
<reference evidence="2" key="1">
    <citation type="submission" date="2013-10" db="EMBL/GenBank/DDBJ databases">
        <title>Genomic analysis of the causative agents of coccidiosis in chickens.</title>
        <authorList>
            <person name="Reid A.J."/>
            <person name="Blake D."/>
            <person name="Billington K."/>
            <person name="Browne H."/>
            <person name="Dunn M."/>
            <person name="Hung S."/>
            <person name="Kawahara F."/>
            <person name="Miranda-Saavedra D."/>
            <person name="Mourier T."/>
            <person name="Nagra H."/>
            <person name="Otto T.D."/>
            <person name="Rawlings N."/>
            <person name="Sanchez A."/>
            <person name="Sanders M."/>
            <person name="Subramaniam C."/>
            <person name="Tay Y."/>
            <person name="Dear P."/>
            <person name="Doerig C."/>
            <person name="Gruber A."/>
            <person name="Parkinson J."/>
            <person name="Shirley M."/>
            <person name="Wan K.L."/>
            <person name="Berriman M."/>
            <person name="Tomley F."/>
            <person name="Pain A."/>
        </authorList>
    </citation>
    <scope>NUCLEOTIDE SEQUENCE [LARGE SCALE GENOMIC DNA]</scope>
    <source>
        <strain evidence="2">Houghton</strain>
    </source>
</reference>
<organism evidence="2 3">
    <name type="scientific">Eimeria necatrix</name>
    <dbReference type="NCBI Taxonomy" id="51315"/>
    <lineage>
        <taxon>Eukaryota</taxon>
        <taxon>Sar</taxon>
        <taxon>Alveolata</taxon>
        <taxon>Apicomplexa</taxon>
        <taxon>Conoidasida</taxon>
        <taxon>Coccidia</taxon>
        <taxon>Eucoccidiorida</taxon>
        <taxon>Eimeriorina</taxon>
        <taxon>Eimeriidae</taxon>
        <taxon>Eimeria</taxon>
    </lineage>
</organism>
<sequence>TVKADCDIPGVGAVTLHIEVVEKDMKNHSSLDQAWRRLISENPFSIRVPERFTRDLLAVTEEMSLTVSEHAQRSGRIKQDAEDSADREGEQGEP</sequence>
<proteinExistence type="predicted"/>
<evidence type="ECO:0000313" key="2">
    <source>
        <dbReference type="EMBL" id="CDJ67433.1"/>
    </source>
</evidence>
<dbReference type="GeneID" id="25473797"/>
<protein>
    <submittedName>
        <fullName evidence="2">Uncharacterized protein</fullName>
    </submittedName>
</protein>
<gene>
    <name evidence="2" type="ORF">ENH_00036340</name>
</gene>
<dbReference type="RefSeq" id="XP_013435900.1">
    <property type="nucleotide sequence ID" value="XM_013580446.1"/>
</dbReference>
<evidence type="ECO:0000313" key="3">
    <source>
        <dbReference type="Proteomes" id="UP000030754"/>
    </source>
</evidence>
<feature type="non-terminal residue" evidence="2">
    <location>
        <position position="1"/>
    </location>
</feature>
<dbReference type="VEuPathDB" id="ToxoDB:ENH_00036340"/>
<accession>U6MWP5</accession>